<name>A0A167TGN2_9AGAM</name>
<evidence type="ECO:0000313" key="1">
    <source>
        <dbReference type="EMBL" id="KZP02921.1"/>
    </source>
</evidence>
<dbReference type="SUPFAM" id="SSF51246">
    <property type="entry name" value="Rudiment single hybrid motif"/>
    <property type="match status" value="1"/>
</dbReference>
<protein>
    <submittedName>
        <fullName evidence="1">Uncharacterized protein</fullName>
    </submittedName>
</protein>
<dbReference type="InterPro" id="IPR011054">
    <property type="entry name" value="Rudment_hybrid_motif"/>
</dbReference>
<gene>
    <name evidence="1" type="ORF">FIBSPDRAFT_905421</name>
</gene>
<reference evidence="1 2" key="1">
    <citation type="journal article" date="2016" name="Mol. Biol. Evol.">
        <title>Comparative Genomics of Early-Diverging Mushroom-Forming Fungi Provides Insights into the Origins of Lignocellulose Decay Capabilities.</title>
        <authorList>
            <person name="Nagy L.G."/>
            <person name="Riley R."/>
            <person name="Tritt A."/>
            <person name="Adam C."/>
            <person name="Daum C."/>
            <person name="Floudas D."/>
            <person name="Sun H."/>
            <person name="Yadav J.S."/>
            <person name="Pangilinan J."/>
            <person name="Larsson K.H."/>
            <person name="Matsuura K."/>
            <person name="Barry K."/>
            <person name="Labutti K."/>
            <person name="Kuo R."/>
            <person name="Ohm R.A."/>
            <person name="Bhattacharya S.S."/>
            <person name="Shirouzu T."/>
            <person name="Yoshinaga Y."/>
            <person name="Martin F.M."/>
            <person name="Grigoriev I.V."/>
            <person name="Hibbett D.S."/>
        </authorList>
    </citation>
    <scope>NUCLEOTIDE SEQUENCE [LARGE SCALE GENOMIC DNA]</scope>
    <source>
        <strain evidence="1 2">CBS 109695</strain>
    </source>
</reference>
<keyword evidence="2" id="KW-1185">Reference proteome</keyword>
<evidence type="ECO:0000313" key="2">
    <source>
        <dbReference type="Proteomes" id="UP000076532"/>
    </source>
</evidence>
<feature type="non-terminal residue" evidence="1">
    <location>
        <position position="253"/>
    </location>
</feature>
<sequence length="253" mass="28764">MYRFRCMREPVRLAGCREGAVWIGWRRSSLVGTRVQRATAVPECRRDHEYARTAPFTITRNLVEYLLAASVDMAPALRYPGVDMFEYLVNSRTGNWVFLATNPVYNSSLLPQGQPSIRCWRRSWCAGKTSIGNEERRRIGPCCRGWEDWVYEDGKTQKKWASPRPGGTLCIVGTAFDLLLAKVVVRGRDLREATQRGTRALRETSVRNEGGVKMNRTGVGAHEEWEEAKCDTMRLERELGRCDWDWGGGAQAA</sequence>
<dbReference type="EMBL" id="KV418239">
    <property type="protein sequence ID" value="KZP02921.1"/>
    <property type="molecule type" value="Genomic_DNA"/>
</dbReference>
<organism evidence="1 2">
    <name type="scientific">Athelia psychrophila</name>
    <dbReference type="NCBI Taxonomy" id="1759441"/>
    <lineage>
        <taxon>Eukaryota</taxon>
        <taxon>Fungi</taxon>
        <taxon>Dikarya</taxon>
        <taxon>Basidiomycota</taxon>
        <taxon>Agaricomycotina</taxon>
        <taxon>Agaricomycetes</taxon>
        <taxon>Agaricomycetidae</taxon>
        <taxon>Atheliales</taxon>
        <taxon>Atheliaceae</taxon>
        <taxon>Athelia</taxon>
    </lineage>
</organism>
<proteinExistence type="predicted"/>
<dbReference type="Proteomes" id="UP000076532">
    <property type="component" value="Unassembled WGS sequence"/>
</dbReference>
<accession>A0A167TGN2</accession>
<dbReference type="Gene3D" id="3.30.470.20">
    <property type="entry name" value="ATP-grasp fold, B domain"/>
    <property type="match status" value="2"/>
</dbReference>
<dbReference type="OrthoDB" id="196847at2759"/>
<dbReference type="AlphaFoldDB" id="A0A167TGN2"/>
<dbReference type="STRING" id="436010.A0A167TGN2"/>